<comment type="caution">
    <text evidence="2">The sequence shown here is derived from an EMBL/GenBank/DDBJ whole genome shotgun (WGS) entry which is preliminary data.</text>
</comment>
<name>A0ABW2B8B8_9RHOB</name>
<evidence type="ECO:0000313" key="3">
    <source>
        <dbReference type="Proteomes" id="UP001596353"/>
    </source>
</evidence>
<keyword evidence="3" id="KW-1185">Reference proteome</keyword>
<dbReference type="InterPro" id="IPR036390">
    <property type="entry name" value="WH_DNA-bd_sf"/>
</dbReference>
<dbReference type="Pfam" id="PF00126">
    <property type="entry name" value="HTH_1"/>
    <property type="match status" value="1"/>
</dbReference>
<accession>A0ABW2B8B8</accession>
<dbReference type="InterPro" id="IPR036388">
    <property type="entry name" value="WH-like_DNA-bd_sf"/>
</dbReference>
<gene>
    <name evidence="2" type="ORF">ACFQFQ_23825</name>
</gene>
<reference evidence="3" key="1">
    <citation type="journal article" date="2019" name="Int. J. Syst. Evol. Microbiol.">
        <title>The Global Catalogue of Microorganisms (GCM) 10K type strain sequencing project: providing services to taxonomists for standard genome sequencing and annotation.</title>
        <authorList>
            <consortium name="The Broad Institute Genomics Platform"/>
            <consortium name="The Broad Institute Genome Sequencing Center for Infectious Disease"/>
            <person name="Wu L."/>
            <person name="Ma J."/>
        </authorList>
    </citation>
    <scope>NUCLEOTIDE SEQUENCE [LARGE SCALE GENOMIC DNA]</scope>
    <source>
        <strain evidence="3">CCUG 66188</strain>
    </source>
</reference>
<dbReference type="EMBL" id="JBHSWG010000003">
    <property type="protein sequence ID" value="MFC6761826.1"/>
    <property type="molecule type" value="Genomic_DNA"/>
</dbReference>
<proteinExistence type="predicted"/>
<dbReference type="InterPro" id="IPR050950">
    <property type="entry name" value="HTH-type_LysR_regulators"/>
</dbReference>
<dbReference type="SUPFAM" id="SSF46785">
    <property type="entry name" value="Winged helix' DNA-binding domain"/>
    <property type="match status" value="1"/>
</dbReference>
<dbReference type="PRINTS" id="PR00039">
    <property type="entry name" value="HTHLYSR"/>
</dbReference>
<dbReference type="PANTHER" id="PTHR30419">
    <property type="entry name" value="HTH-TYPE TRANSCRIPTIONAL REGULATOR YBHD"/>
    <property type="match status" value="1"/>
</dbReference>
<dbReference type="PANTHER" id="PTHR30419:SF8">
    <property type="entry name" value="NITROGEN ASSIMILATION TRANSCRIPTIONAL ACTIVATOR-RELATED"/>
    <property type="match status" value="1"/>
</dbReference>
<dbReference type="InterPro" id="IPR000847">
    <property type="entry name" value="LysR_HTH_N"/>
</dbReference>
<organism evidence="2 3">
    <name type="scientific">Sulfitobacter porphyrae</name>
    <dbReference type="NCBI Taxonomy" id="1246864"/>
    <lineage>
        <taxon>Bacteria</taxon>
        <taxon>Pseudomonadati</taxon>
        <taxon>Pseudomonadota</taxon>
        <taxon>Alphaproteobacteria</taxon>
        <taxon>Rhodobacterales</taxon>
        <taxon>Roseobacteraceae</taxon>
        <taxon>Sulfitobacter</taxon>
    </lineage>
</organism>
<feature type="domain" description="HTH lysR-type" evidence="1">
    <location>
        <begin position="11"/>
        <end position="66"/>
    </location>
</feature>
<dbReference type="Gene3D" id="1.10.10.10">
    <property type="entry name" value="Winged helix-like DNA-binding domain superfamily/Winged helix DNA-binding domain"/>
    <property type="match status" value="1"/>
</dbReference>
<protein>
    <submittedName>
        <fullName evidence="2">LysR family transcriptional regulator</fullName>
    </submittedName>
</protein>
<evidence type="ECO:0000313" key="2">
    <source>
        <dbReference type="EMBL" id="MFC6761826.1"/>
    </source>
</evidence>
<evidence type="ECO:0000259" key="1">
    <source>
        <dbReference type="PROSITE" id="PS50931"/>
    </source>
</evidence>
<dbReference type="Proteomes" id="UP001596353">
    <property type="component" value="Unassembled WGS sequence"/>
</dbReference>
<dbReference type="PROSITE" id="PS50931">
    <property type="entry name" value="HTH_LYSR"/>
    <property type="match status" value="1"/>
</dbReference>
<sequence length="66" mass="7562">MAHSPLHYERLRLRHLRLLQLIDEHGSLRSAAAELNLTQPAVSQMLKDLEFAMGVPLVERSVRGWC</sequence>